<sequence length="387" mass="40427">MTAASVAVVGAGVMGASAAYHLAMRGARDVVVLDRAAGPGLGSTGAATGGFRAQFDTPINVRLSLLAREKLRRFEEEVGSDPGYSPAGYLWLAQTEAERDALARANRIQQAEGLVEAVLVGPDEIGRLSQAVRLEGVLGGAFCPTDGFIRPLKILEGYLAAAERLGVRVDWGVEVVGFGRGTDGRITHVETSRGRIPAGAVVNAAGAWAAPVAAYAGVALPVAPLRRQVAATAVTDLLPEGTPMTIFMSDGFHFRVRDGRVLLLLPTPGIPGRPFEATFDPAWGDAVARVARERVPVLRRASIDLPACWAGLYEMTPDKHAILGPAPGCVNLYLINGSSGHGVMHAPALGQLLAEIVIDGVASTLDVSALRPSRFDEGEPNPVSGVL</sequence>
<dbReference type="InterPro" id="IPR036188">
    <property type="entry name" value="FAD/NAD-bd_sf"/>
</dbReference>
<evidence type="ECO:0000256" key="1">
    <source>
        <dbReference type="ARBA" id="ARBA00023002"/>
    </source>
</evidence>
<dbReference type="Pfam" id="PF01266">
    <property type="entry name" value="DAO"/>
    <property type="match status" value="1"/>
</dbReference>
<evidence type="ECO:0000259" key="2">
    <source>
        <dbReference type="Pfam" id="PF01266"/>
    </source>
</evidence>
<dbReference type="Gene3D" id="3.50.50.60">
    <property type="entry name" value="FAD/NAD(P)-binding domain"/>
    <property type="match status" value="1"/>
</dbReference>
<dbReference type="InterPro" id="IPR006076">
    <property type="entry name" value="FAD-dep_OxRdtase"/>
</dbReference>
<dbReference type="PANTHER" id="PTHR13847:SF287">
    <property type="entry name" value="FAD-DEPENDENT OXIDOREDUCTASE DOMAIN-CONTAINING PROTEIN 1"/>
    <property type="match status" value="1"/>
</dbReference>
<dbReference type="SUPFAM" id="SSF51905">
    <property type="entry name" value="FAD/NAD(P)-binding domain"/>
    <property type="match status" value="1"/>
</dbReference>
<dbReference type="GO" id="GO:0005737">
    <property type="term" value="C:cytoplasm"/>
    <property type="evidence" value="ECO:0007669"/>
    <property type="project" value="TreeGrafter"/>
</dbReference>
<dbReference type="GO" id="GO:0016491">
    <property type="term" value="F:oxidoreductase activity"/>
    <property type="evidence" value="ECO:0007669"/>
    <property type="project" value="UniProtKB-KW"/>
</dbReference>
<dbReference type="AlphaFoldDB" id="A0A538TRJ1"/>
<organism evidence="3 4">
    <name type="scientific">Eiseniibacteriota bacterium</name>
    <dbReference type="NCBI Taxonomy" id="2212470"/>
    <lineage>
        <taxon>Bacteria</taxon>
        <taxon>Candidatus Eiseniibacteriota</taxon>
    </lineage>
</organism>
<keyword evidence="1" id="KW-0560">Oxidoreductase</keyword>
<evidence type="ECO:0000313" key="4">
    <source>
        <dbReference type="Proteomes" id="UP000317691"/>
    </source>
</evidence>
<accession>A0A538TRJ1</accession>
<protein>
    <submittedName>
        <fullName evidence="3">FAD-binding oxidoreductase</fullName>
    </submittedName>
</protein>
<proteinExistence type="predicted"/>
<comment type="caution">
    <text evidence="3">The sequence shown here is derived from an EMBL/GenBank/DDBJ whole genome shotgun (WGS) entry which is preliminary data.</text>
</comment>
<dbReference type="EMBL" id="VBOZ01000009">
    <property type="protein sequence ID" value="TMQ66243.1"/>
    <property type="molecule type" value="Genomic_DNA"/>
</dbReference>
<name>A0A538TRJ1_UNCEI</name>
<reference evidence="3 4" key="1">
    <citation type="journal article" date="2019" name="Nat. Microbiol.">
        <title>Mediterranean grassland soil C-N compound turnover is dependent on rainfall and depth, and is mediated by genomically divergent microorganisms.</title>
        <authorList>
            <person name="Diamond S."/>
            <person name="Andeer P.F."/>
            <person name="Li Z."/>
            <person name="Crits-Christoph A."/>
            <person name="Burstein D."/>
            <person name="Anantharaman K."/>
            <person name="Lane K.R."/>
            <person name="Thomas B.C."/>
            <person name="Pan C."/>
            <person name="Northen T.R."/>
            <person name="Banfield J.F."/>
        </authorList>
    </citation>
    <scope>NUCLEOTIDE SEQUENCE [LARGE SCALE GENOMIC DNA]</scope>
    <source>
        <strain evidence="3">WS_9</strain>
    </source>
</reference>
<gene>
    <name evidence="3" type="ORF">E6K79_02500</name>
</gene>
<dbReference type="PANTHER" id="PTHR13847">
    <property type="entry name" value="SARCOSINE DEHYDROGENASE-RELATED"/>
    <property type="match status" value="1"/>
</dbReference>
<feature type="domain" description="FAD dependent oxidoreductase" evidence="2">
    <location>
        <begin position="6"/>
        <end position="355"/>
    </location>
</feature>
<dbReference type="Gene3D" id="3.30.9.10">
    <property type="entry name" value="D-Amino Acid Oxidase, subunit A, domain 2"/>
    <property type="match status" value="1"/>
</dbReference>
<evidence type="ECO:0000313" key="3">
    <source>
        <dbReference type="EMBL" id="TMQ66243.1"/>
    </source>
</evidence>
<dbReference type="Proteomes" id="UP000317691">
    <property type="component" value="Unassembled WGS sequence"/>
</dbReference>